<evidence type="ECO:0000313" key="2">
    <source>
        <dbReference type="EMBL" id="MFC5067389.1"/>
    </source>
</evidence>
<feature type="signal peptide" evidence="1">
    <location>
        <begin position="1"/>
        <end position="19"/>
    </location>
</feature>
<dbReference type="RefSeq" id="WP_114958456.1">
    <property type="nucleotide sequence ID" value="NZ_JBHSJF010000005.1"/>
</dbReference>
<evidence type="ECO:0000313" key="3">
    <source>
        <dbReference type="Proteomes" id="UP001595796"/>
    </source>
</evidence>
<dbReference type="EMBL" id="JBHSJF010000005">
    <property type="protein sequence ID" value="MFC5067389.1"/>
    <property type="molecule type" value="Genomic_DNA"/>
</dbReference>
<protein>
    <submittedName>
        <fullName evidence="2">Uncharacterized protein</fullName>
    </submittedName>
</protein>
<evidence type="ECO:0000256" key="1">
    <source>
        <dbReference type="SAM" id="SignalP"/>
    </source>
</evidence>
<organism evidence="2 3">
    <name type="scientific">Flaviflagellibacter deserti</name>
    <dbReference type="NCBI Taxonomy" id="2267266"/>
    <lineage>
        <taxon>Bacteria</taxon>
        <taxon>Pseudomonadati</taxon>
        <taxon>Pseudomonadota</taxon>
        <taxon>Alphaproteobacteria</taxon>
        <taxon>Hyphomicrobiales</taxon>
        <taxon>Flaviflagellibacter</taxon>
    </lineage>
</organism>
<sequence>MVRLSILALALMAASPAFAASDIPRLDIQKTCHNEARQDAADYSITGCVGDENKSRVDLEKQWPTFSAASRQFCTEESGSGWDPSYVELLTCLQMHDAAAAPQARTPRIGRMSY</sequence>
<gene>
    <name evidence="2" type="ORF">ACFPFW_05100</name>
</gene>
<name>A0ABV9YYW8_9HYPH</name>
<proteinExistence type="predicted"/>
<keyword evidence="1" id="KW-0732">Signal</keyword>
<accession>A0ABV9YYW8</accession>
<dbReference type="Proteomes" id="UP001595796">
    <property type="component" value="Unassembled WGS sequence"/>
</dbReference>
<feature type="chain" id="PRO_5046595912" evidence="1">
    <location>
        <begin position="20"/>
        <end position="114"/>
    </location>
</feature>
<keyword evidence="3" id="KW-1185">Reference proteome</keyword>
<reference evidence="3" key="1">
    <citation type="journal article" date="2019" name="Int. J. Syst. Evol. Microbiol.">
        <title>The Global Catalogue of Microorganisms (GCM) 10K type strain sequencing project: providing services to taxonomists for standard genome sequencing and annotation.</title>
        <authorList>
            <consortium name="The Broad Institute Genomics Platform"/>
            <consortium name="The Broad Institute Genome Sequencing Center for Infectious Disease"/>
            <person name="Wu L."/>
            <person name="Ma J."/>
        </authorList>
    </citation>
    <scope>NUCLEOTIDE SEQUENCE [LARGE SCALE GENOMIC DNA]</scope>
    <source>
        <strain evidence="3">CGMCC 1.16444</strain>
    </source>
</reference>
<comment type="caution">
    <text evidence="2">The sequence shown here is derived from an EMBL/GenBank/DDBJ whole genome shotgun (WGS) entry which is preliminary data.</text>
</comment>